<evidence type="ECO:0000313" key="1">
    <source>
        <dbReference type="EMBL" id="KAJ1949688.1"/>
    </source>
</evidence>
<keyword evidence="2" id="KW-1185">Reference proteome</keyword>
<sequence>MLDERSGGVIHVDFDCIFDKGLILPVPEKVPFRLTHNMVDAMGITGYEGTFRKTCEVTLRLLRDNHDALMSVLEPILHDLPFEPSSSLQPLGMPLVSATGTIYTRGQAKKVLATISKKLKGTLYSQTPFSIEGQVNELIRLATDLKTLFEMYVGWAAYM</sequence>
<gene>
    <name evidence="1" type="primary">MEC1_1</name>
    <name evidence="1" type="ORF">FBU59_001033</name>
</gene>
<comment type="caution">
    <text evidence="1">The sequence shown here is derived from an EMBL/GenBank/DDBJ whole genome shotgun (WGS) entry which is preliminary data.</text>
</comment>
<evidence type="ECO:0000313" key="2">
    <source>
        <dbReference type="Proteomes" id="UP001150603"/>
    </source>
</evidence>
<dbReference type="EMBL" id="JANBPW010000387">
    <property type="protein sequence ID" value="KAJ1949688.1"/>
    <property type="molecule type" value="Genomic_DNA"/>
</dbReference>
<accession>A0ACC1JFE7</accession>
<proteinExistence type="predicted"/>
<dbReference type="EC" id="2.7.11.1" evidence="1"/>
<name>A0ACC1JFE7_9FUNG</name>
<organism evidence="1 2">
    <name type="scientific">Linderina macrospora</name>
    <dbReference type="NCBI Taxonomy" id="4868"/>
    <lineage>
        <taxon>Eukaryota</taxon>
        <taxon>Fungi</taxon>
        <taxon>Fungi incertae sedis</taxon>
        <taxon>Zoopagomycota</taxon>
        <taxon>Kickxellomycotina</taxon>
        <taxon>Kickxellomycetes</taxon>
        <taxon>Kickxellales</taxon>
        <taxon>Kickxellaceae</taxon>
        <taxon>Linderina</taxon>
    </lineage>
</organism>
<reference evidence="1" key="1">
    <citation type="submission" date="2022-07" db="EMBL/GenBank/DDBJ databases">
        <title>Phylogenomic reconstructions and comparative analyses of Kickxellomycotina fungi.</title>
        <authorList>
            <person name="Reynolds N.K."/>
            <person name="Stajich J.E."/>
            <person name="Barry K."/>
            <person name="Grigoriev I.V."/>
            <person name="Crous P."/>
            <person name="Smith M.E."/>
        </authorList>
    </citation>
    <scope>NUCLEOTIDE SEQUENCE</scope>
    <source>
        <strain evidence="1">NRRL 5244</strain>
    </source>
</reference>
<dbReference type="Proteomes" id="UP001150603">
    <property type="component" value="Unassembled WGS sequence"/>
</dbReference>
<keyword evidence="1" id="KW-0418">Kinase</keyword>
<protein>
    <submittedName>
        <fullName evidence="1">Serine/threonine-protein kinase M1</fullName>
        <ecNumber evidence="1">2.7.11.1</ecNumber>
    </submittedName>
</protein>
<keyword evidence="1" id="KW-0808">Transferase</keyword>